<dbReference type="Gene3D" id="1.20.1740.10">
    <property type="entry name" value="Amino acid/polyamine transporter I"/>
    <property type="match status" value="1"/>
</dbReference>
<evidence type="ECO:0000256" key="6">
    <source>
        <dbReference type="SAM" id="MobiDB-lite"/>
    </source>
</evidence>
<feature type="transmembrane region" description="Helical" evidence="7">
    <location>
        <begin position="201"/>
        <end position="221"/>
    </location>
</feature>
<comment type="subcellular location">
    <subcellularLocation>
        <location evidence="1">Cell membrane</location>
        <topology evidence="1">Multi-pass membrane protein</topology>
    </subcellularLocation>
</comment>
<feature type="transmembrane region" description="Helical" evidence="7">
    <location>
        <begin position="86"/>
        <end position="106"/>
    </location>
</feature>
<feature type="transmembrane region" description="Helical" evidence="7">
    <location>
        <begin position="397"/>
        <end position="425"/>
    </location>
</feature>
<dbReference type="PIRSF" id="PIRSF006060">
    <property type="entry name" value="AA_transporter"/>
    <property type="match status" value="1"/>
</dbReference>
<name>A0A1M6WCN3_9BACL</name>
<organism evidence="8 9">
    <name type="scientific">Alicyclobacillus tolerans</name>
    <dbReference type="NCBI Taxonomy" id="90970"/>
    <lineage>
        <taxon>Bacteria</taxon>
        <taxon>Bacillati</taxon>
        <taxon>Bacillota</taxon>
        <taxon>Bacilli</taxon>
        <taxon>Bacillales</taxon>
        <taxon>Alicyclobacillaceae</taxon>
        <taxon>Alicyclobacillus</taxon>
    </lineage>
</organism>
<protein>
    <submittedName>
        <fullName evidence="8">Amino acid/polyamine/organocation transporter, APC superfamily</fullName>
    </submittedName>
</protein>
<evidence type="ECO:0000256" key="3">
    <source>
        <dbReference type="ARBA" id="ARBA00022692"/>
    </source>
</evidence>
<accession>A0A1M6WCN3</accession>
<dbReference type="STRING" id="1830138.SAMN05443507_1273"/>
<dbReference type="PANTHER" id="PTHR42770:SF7">
    <property type="entry name" value="MEMBRANE PROTEIN"/>
    <property type="match status" value="1"/>
</dbReference>
<dbReference type="InterPro" id="IPR050367">
    <property type="entry name" value="APC_superfamily"/>
</dbReference>
<feature type="transmembrane region" description="Helical" evidence="7">
    <location>
        <begin position="472"/>
        <end position="492"/>
    </location>
</feature>
<feature type="transmembrane region" description="Helical" evidence="7">
    <location>
        <begin position="171"/>
        <end position="189"/>
    </location>
</feature>
<dbReference type="InterPro" id="IPR002293">
    <property type="entry name" value="AA/rel_permease1"/>
</dbReference>
<feature type="transmembrane region" description="Helical" evidence="7">
    <location>
        <begin position="370"/>
        <end position="391"/>
    </location>
</feature>
<dbReference type="GO" id="GO:0022857">
    <property type="term" value="F:transmembrane transporter activity"/>
    <property type="evidence" value="ECO:0007669"/>
    <property type="project" value="InterPro"/>
</dbReference>
<evidence type="ECO:0000256" key="5">
    <source>
        <dbReference type="ARBA" id="ARBA00023136"/>
    </source>
</evidence>
<keyword evidence="4 7" id="KW-1133">Transmembrane helix</keyword>
<keyword evidence="2" id="KW-1003">Cell membrane</keyword>
<feature type="transmembrane region" description="Helical" evidence="7">
    <location>
        <begin position="273"/>
        <end position="293"/>
    </location>
</feature>
<evidence type="ECO:0000256" key="4">
    <source>
        <dbReference type="ARBA" id="ARBA00022989"/>
    </source>
</evidence>
<dbReference type="Pfam" id="PF13520">
    <property type="entry name" value="AA_permease_2"/>
    <property type="match status" value="1"/>
</dbReference>
<keyword evidence="5 7" id="KW-0472">Membrane</keyword>
<gene>
    <name evidence="8" type="ORF">SAMN05443507_1273</name>
</gene>
<keyword evidence="9" id="KW-1185">Reference proteome</keyword>
<feature type="transmembrane region" description="Helical" evidence="7">
    <location>
        <begin position="323"/>
        <end position="349"/>
    </location>
</feature>
<dbReference type="AlphaFoldDB" id="A0A1M6WCN3"/>
<dbReference type="Proteomes" id="UP000184016">
    <property type="component" value="Unassembled WGS sequence"/>
</dbReference>
<evidence type="ECO:0000313" key="8">
    <source>
        <dbReference type="EMBL" id="SHK91492.1"/>
    </source>
</evidence>
<keyword evidence="3 7" id="KW-0812">Transmembrane</keyword>
<feature type="transmembrane region" description="Helical" evidence="7">
    <location>
        <begin position="233"/>
        <end position="252"/>
    </location>
</feature>
<feature type="compositionally biased region" description="Basic and acidic residues" evidence="6">
    <location>
        <begin position="8"/>
        <end position="18"/>
    </location>
</feature>
<reference evidence="9" key="1">
    <citation type="submission" date="2016-11" db="EMBL/GenBank/DDBJ databases">
        <authorList>
            <person name="Varghese N."/>
            <person name="Submissions S."/>
        </authorList>
    </citation>
    <scope>NUCLEOTIDE SEQUENCE [LARGE SCALE GENOMIC DNA]</scope>
    <source>
        <strain evidence="9">USBA-503</strain>
    </source>
</reference>
<dbReference type="EMBL" id="FRAF01000027">
    <property type="protein sequence ID" value="SHK91492.1"/>
    <property type="molecule type" value="Genomic_DNA"/>
</dbReference>
<evidence type="ECO:0000256" key="1">
    <source>
        <dbReference type="ARBA" id="ARBA00004651"/>
    </source>
</evidence>
<sequence length="515" mass="57190">MKPLDLSGKADAREEPKPGDLPVGLLHLPFLRSIGRGVYMSMPEKRSQRLRQTFNLLDLSSLSISSVAPAFSISATTGIMIGYSGIYSLLAILLIAIPFIVSSFTFRTLNRHFPSAGASYHWSTRVLGKRIGRFQGWILLLAYFSSIPPILVPAAQYTLALIYPHGVNQPLLEFLVGSFWIGVAMLPLLSGARPTALITQVFFAVEIFFLILFAILGIMAWPHAHPSLPVEHSPVGGIFLTMIVASTIMDGWEIDSYASEESTQPNRDPGVGGMIGALFALAIYLLFVPMMIWETPGNALAGSADPLVTWIHYLPTTIPHATIWMLVPILASTAGSLWLTAYILIRGVYAMGRDGLLSRRFAKLNSRQAPSLATAVVLMAAWAVMALQLFVHSLNVFFSIVLSTAGFFLIFEFMLDNITATVFLWRMHHRDQLHEKRDRKYSHRIMLMFSSFTSFYLFILLVAFLFLSGRAISPWVNPILAGLLLAGFLYAVKKPSPSQMQESENFCQQYDEGIY</sequence>
<proteinExistence type="predicted"/>
<evidence type="ECO:0000256" key="2">
    <source>
        <dbReference type="ARBA" id="ARBA00022475"/>
    </source>
</evidence>
<dbReference type="GO" id="GO:0005886">
    <property type="term" value="C:plasma membrane"/>
    <property type="evidence" value="ECO:0007669"/>
    <property type="project" value="UniProtKB-SubCell"/>
</dbReference>
<dbReference type="PANTHER" id="PTHR42770">
    <property type="entry name" value="AMINO ACID TRANSPORTER-RELATED"/>
    <property type="match status" value="1"/>
</dbReference>
<feature type="region of interest" description="Disordered" evidence="6">
    <location>
        <begin position="1"/>
        <end position="20"/>
    </location>
</feature>
<evidence type="ECO:0000313" key="9">
    <source>
        <dbReference type="Proteomes" id="UP000184016"/>
    </source>
</evidence>
<feature type="transmembrane region" description="Helical" evidence="7">
    <location>
        <begin position="137"/>
        <end position="159"/>
    </location>
</feature>
<evidence type="ECO:0000256" key="7">
    <source>
        <dbReference type="SAM" id="Phobius"/>
    </source>
</evidence>
<feature type="transmembrane region" description="Helical" evidence="7">
    <location>
        <begin position="445"/>
        <end position="466"/>
    </location>
</feature>